<proteinExistence type="predicted"/>
<sequence length="88" mass="9653">MANVRIARFVTEVAPPQFVSVMRHRASKMLDTINEEERDIGSNDSLSLSPKSSSSSSSSTPTSASPSNITNSMYFLKEVQRSVSIFSH</sequence>
<accession>A0ACC0GKS8</accession>
<keyword evidence="2" id="KW-1185">Reference proteome</keyword>
<reference evidence="1 2" key="1">
    <citation type="journal article" date="2022" name="Plant J.">
        <title>Chromosome-level genome of Camellia lanceoleosa provides a valuable resource for understanding genome evolution and self-incompatibility.</title>
        <authorList>
            <person name="Gong W."/>
            <person name="Xiao S."/>
            <person name="Wang L."/>
            <person name="Liao Z."/>
            <person name="Chang Y."/>
            <person name="Mo W."/>
            <person name="Hu G."/>
            <person name="Li W."/>
            <person name="Zhao G."/>
            <person name="Zhu H."/>
            <person name="Hu X."/>
            <person name="Ji K."/>
            <person name="Xiang X."/>
            <person name="Song Q."/>
            <person name="Yuan D."/>
            <person name="Jin S."/>
            <person name="Zhang L."/>
        </authorList>
    </citation>
    <scope>NUCLEOTIDE SEQUENCE [LARGE SCALE GENOMIC DNA]</scope>
    <source>
        <strain evidence="1">SQ_2022a</strain>
    </source>
</reference>
<dbReference type="Proteomes" id="UP001060215">
    <property type="component" value="Chromosome 8"/>
</dbReference>
<gene>
    <name evidence="1" type="ORF">LOK49_LG09G01279</name>
</gene>
<evidence type="ECO:0000313" key="1">
    <source>
        <dbReference type="EMBL" id="KAI8001670.1"/>
    </source>
</evidence>
<dbReference type="EMBL" id="CM045765">
    <property type="protein sequence ID" value="KAI8001670.1"/>
    <property type="molecule type" value="Genomic_DNA"/>
</dbReference>
<protein>
    <submittedName>
        <fullName evidence="1">Uncharacterized protein</fullName>
    </submittedName>
</protein>
<comment type="caution">
    <text evidence="1">The sequence shown here is derived from an EMBL/GenBank/DDBJ whole genome shotgun (WGS) entry which is preliminary data.</text>
</comment>
<organism evidence="1 2">
    <name type="scientific">Camellia lanceoleosa</name>
    <dbReference type="NCBI Taxonomy" id="1840588"/>
    <lineage>
        <taxon>Eukaryota</taxon>
        <taxon>Viridiplantae</taxon>
        <taxon>Streptophyta</taxon>
        <taxon>Embryophyta</taxon>
        <taxon>Tracheophyta</taxon>
        <taxon>Spermatophyta</taxon>
        <taxon>Magnoliopsida</taxon>
        <taxon>eudicotyledons</taxon>
        <taxon>Gunneridae</taxon>
        <taxon>Pentapetalae</taxon>
        <taxon>asterids</taxon>
        <taxon>Ericales</taxon>
        <taxon>Theaceae</taxon>
        <taxon>Camellia</taxon>
    </lineage>
</organism>
<name>A0ACC0GKS8_9ERIC</name>
<evidence type="ECO:0000313" key="2">
    <source>
        <dbReference type="Proteomes" id="UP001060215"/>
    </source>
</evidence>